<sequence>MTAPAGLREVVLPAVPALGGLYLRAGAARLRARGGPSRSTLPAVRLRVDGVRADPARLTAYQHLLGETADDRLPAGFVHVLAFPVATALMSRPDFPLTLLGMVHLANRVTQHRPLLLGQELGVHAWAEDLRPHHRGAQVDLVTSVHGPDGAEAWRGVSTYLAPGVRLPGTERPERTDREEFRPPLPTARWRYDADRGRRYAAVSGDANPIHLSALSAKAFGFPRAIAHGMDTAARALAGVGAQRGDRFTWTAEFAAPVMLPATPSVRVARDGAGFGYTVWDGRRHKLHLHGRVDPI</sequence>
<accession>A0A7X6QZC1</accession>
<evidence type="ECO:0000313" key="4">
    <source>
        <dbReference type="Proteomes" id="UP000581206"/>
    </source>
</evidence>
<protein>
    <recommendedName>
        <fullName evidence="2">MaoC-like domain-containing protein</fullName>
    </recommendedName>
</protein>
<comment type="caution">
    <text evidence="3">The sequence shown here is derived from an EMBL/GenBank/DDBJ whole genome shotgun (WGS) entry which is preliminary data.</text>
</comment>
<dbReference type="GO" id="GO:0004312">
    <property type="term" value="F:fatty acid synthase activity"/>
    <property type="evidence" value="ECO:0007669"/>
    <property type="project" value="InterPro"/>
</dbReference>
<evidence type="ECO:0000313" key="3">
    <source>
        <dbReference type="EMBL" id="NKY23005.1"/>
    </source>
</evidence>
<dbReference type="InterPro" id="IPR003965">
    <property type="entry name" value="Fatty_acid_synthase"/>
</dbReference>
<proteinExistence type="inferred from homology"/>
<dbReference type="RefSeq" id="WP_168630132.1">
    <property type="nucleotide sequence ID" value="NZ_BONL01000001.1"/>
</dbReference>
<name>A0A7X6QZC1_9CELL</name>
<keyword evidence="4" id="KW-1185">Reference proteome</keyword>
<reference evidence="3 4" key="1">
    <citation type="submission" date="2020-04" db="EMBL/GenBank/DDBJ databases">
        <title>MicrobeNet Type strains.</title>
        <authorList>
            <person name="Nicholson A.C."/>
        </authorList>
    </citation>
    <scope>NUCLEOTIDE SEQUENCE [LARGE SCALE GENOMIC DNA]</scope>
    <source>
        <strain evidence="3 4">ATCC BAA-788</strain>
    </source>
</reference>
<gene>
    <name evidence="3" type="ORF">HGA03_10065</name>
</gene>
<dbReference type="PANTHER" id="PTHR43841">
    <property type="entry name" value="3-HYDROXYACYL-THIOESTER DEHYDRATASE HTDX-RELATED"/>
    <property type="match status" value="1"/>
</dbReference>
<dbReference type="Gene3D" id="3.10.129.10">
    <property type="entry name" value="Hotdog Thioesterase"/>
    <property type="match status" value="1"/>
</dbReference>
<dbReference type="GO" id="GO:0005835">
    <property type="term" value="C:fatty acid synthase complex"/>
    <property type="evidence" value="ECO:0007669"/>
    <property type="project" value="InterPro"/>
</dbReference>
<dbReference type="PRINTS" id="PR01483">
    <property type="entry name" value="FASYNTHASE"/>
</dbReference>
<dbReference type="PANTHER" id="PTHR43841:SF3">
    <property type="entry name" value="(3R)-HYDROXYACYL-ACP DEHYDRATASE SUBUNIT HADB"/>
    <property type="match status" value="1"/>
</dbReference>
<dbReference type="GO" id="GO:0006633">
    <property type="term" value="P:fatty acid biosynthetic process"/>
    <property type="evidence" value="ECO:0007669"/>
    <property type="project" value="InterPro"/>
</dbReference>
<feature type="domain" description="MaoC-like" evidence="2">
    <location>
        <begin position="183"/>
        <end position="272"/>
    </location>
</feature>
<dbReference type="EMBL" id="JAAXOX010000004">
    <property type="protein sequence ID" value="NKY23005.1"/>
    <property type="molecule type" value="Genomic_DNA"/>
</dbReference>
<dbReference type="Proteomes" id="UP000581206">
    <property type="component" value="Unassembled WGS sequence"/>
</dbReference>
<dbReference type="InterPro" id="IPR029069">
    <property type="entry name" value="HotDog_dom_sf"/>
</dbReference>
<dbReference type="Pfam" id="PF01575">
    <property type="entry name" value="MaoC_dehydratas"/>
    <property type="match status" value="1"/>
</dbReference>
<comment type="similarity">
    <text evidence="1">Belongs to the enoyl-CoA hydratase/isomerase family.</text>
</comment>
<evidence type="ECO:0000259" key="2">
    <source>
        <dbReference type="Pfam" id="PF01575"/>
    </source>
</evidence>
<dbReference type="SUPFAM" id="SSF54637">
    <property type="entry name" value="Thioesterase/thiol ester dehydrase-isomerase"/>
    <property type="match status" value="2"/>
</dbReference>
<dbReference type="AlphaFoldDB" id="A0A7X6QZC1"/>
<evidence type="ECO:0000256" key="1">
    <source>
        <dbReference type="ARBA" id="ARBA00005254"/>
    </source>
</evidence>
<organism evidence="3 4">
    <name type="scientific">Cellulomonas denverensis</name>
    <dbReference type="NCBI Taxonomy" id="264297"/>
    <lineage>
        <taxon>Bacteria</taxon>
        <taxon>Bacillati</taxon>
        <taxon>Actinomycetota</taxon>
        <taxon>Actinomycetes</taxon>
        <taxon>Micrococcales</taxon>
        <taxon>Cellulomonadaceae</taxon>
        <taxon>Cellulomonas</taxon>
    </lineage>
</organism>
<dbReference type="InterPro" id="IPR002539">
    <property type="entry name" value="MaoC-like_dom"/>
</dbReference>